<sequence length="404" mass="42173">MILPSIFSPVSLSEDADSPSGWWVVGGAHALTAVTFGSAYAFSAVFPGLSEEFAASRGEIALVFSISALVFYSLGAIAGPLADRWSSRAVIATGLVAMIIGYVGASQAQSLASLYIWYGAGVGVGIGLSYVPAVGAVQSWFILKRSRASGIATAGIGLGTLLLPFTTGRLVSGLGWRGCFIALAVVIAAIGLPAAMLVRRRQDNSIPSELRSSDRPSPFTVWRDGRFSLFYIMLLLVSFCTFIPYVHIVPAAHDMGLSLESGTILIALIGVGNIFGRFVLAGLGDRIGSLRLLTILTFAVAGSFVLWSAANGMAMMVLFALLFGASYGGCVGLYPAVAANLFGTRHIGTILGYLYTAVGVAALLGPTMAGLVFDKTGSYLGPILFSAAAAVVAGFLTLWLRQKW</sequence>
<evidence type="ECO:0000256" key="4">
    <source>
        <dbReference type="SAM" id="Phobius"/>
    </source>
</evidence>
<keyword evidence="2 4" id="KW-1133">Transmembrane helix</keyword>
<dbReference type="Gene3D" id="1.20.1250.20">
    <property type="entry name" value="MFS general substrate transporter like domains"/>
    <property type="match status" value="1"/>
</dbReference>
<feature type="transmembrane region" description="Helical" evidence="4">
    <location>
        <begin position="21"/>
        <end position="42"/>
    </location>
</feature>
<keyword evidence="1 4" id="KW-0812">Transmembrane</keyword>
<dbReference type="Proteomes" id="UP000219972">
    <property type="component" value="Unassembled WGS sequence"/>
</dbReference>
<comment type="caution">
    <text evidence="6">The sequence shown here is derived from an EMBL/GenBank/DDBJ whole genome shotgun (WGS) entry which is preliminary data.</text>
</comment>
<accession>A0ABX4J2J5</accession>
<gene>
    <name evidence="6" type="ORF">CO662_28510</name>
</gene>
<evidence type="ECO:0000313" key="6">
    <source>
        <dbReference type="EMBL" id="PDS48676.1"/>
    </source>
</evidence>
<dbReference type="PANTHER" id="PTHR11360">
    <property type="entry name" value="MONOCARBOXYLATE TRANSPORTER"/>
    <property type="match status" value="1"/>
</dbReference>
<dbReference type="PROSITE" id="PS50850">
    <property type="entry name" value="MFS"/>
    <property type="match status" value="1"/>
</dbReference>
<feature type="transmembrane region" description="Helical" evidence="4">
    <location>
        <begin position="316"/>
        <end position="338"/>
    </location>
</feature>
<dbReference type="SUPFAM" id="SSF103473">
    <property type="entry name" value="MFS general substrate transporter"/>
    <property type="match status" value="1"/>
</dbReference>
<protein>
    <submittedName>
        <fullName evidence="6">MFS transporter</fullName>
    </submittedName>
</protein>
<dbReference type="InterPro" id="IPR036259">
    <property type="entry name" value="MFS_trans_sf"/>
</dbReference>
<feature type="transmembrane region" description="Helical" evidence="4">
    <location>
        <begin position="89"/>
        <end position="109"/>
    </location>
</feature>
<feature type="transmembrane region" description="Helical" evidence="4">
    <location>
        <begin position="149"/>
        <end position="168"/>
    </location>
</feature>
<proteinExistence type="predicted"/>
<dbReference type="EMBL" id="NWSL01000024">
    <property type="protein sequence ID" value="PDS48676.1"/>
    <property type="molecule type" value="Genomic_DNA"/>
</dbReference>
<dbReference type="RefSeq" id="WP_052213317.1">
    <property type="nucleotide sequence ID" value="NZ_NWSK01000010.1"/>
</dbReference>
<feature type="transmembrane region" description="Helical" evidence="4">
    <location>
        <begin position="350"/>
        <end position="373"/>
    </location>
</feature>
<keyword evidence="3 4" id="KW-0472">Membrane</keyword>
<feature type="domain" description="Major facilitator superfamily (MFS) profile" evidence="5">
    <location>
        <begin position="1"/>
        <end position="404"/>
    </location>
</feature>
<evidence type="ECO:0000256" key="2">
    <source>
        <dbReference type="ARBA" id="ARBA00022989"/>
    </source>
</evidence>
<dbReference type="InterPro" id="IPR050327">
    <property type="entry name" value="Proton-linked_MCT"/>
</dbReference>
<evidence type="ECO:0000313" key="7">
    <source>
        <dbReference type="Proteomes" id="UP000219972"/>
    </source>
</evidence>
<feature type="transmembrane region" description="Helical" evidence="4">
    <location>
        <begin position="379"/>
        <end position="400"/>
    </location>
</feature>
<keyword evidence="7" id="KW-1185">Reference proteome</keyword>
<feature type="transmembrane region" description="Helical" evidence="4">
    <location>
        <begin position="62"/>
        <end position="82"/>
    </location>
</feature>
<feature type="transmembrane region" description="Helical" evidence="4">
    <location>
        <begin position="261"/>
        <end position="280"/>
    </location>
</feature>
<name>A0ABX4J2J5_9HYPH</name>
<feature type="transmembrane region" description="Helical" evidence="4">
    <location>
        <begin position="292"/>
        <end position="310"/>
    </location>
</feature>
<dbReference type="InterPro" id="IPR011701">
    <property type="entry name" value="MFS"/>
</dbReference>
<organism evidence="6 7">
    <name type="scientific">Rhizobium anhuiense</name>
    <dbReference type="NCBI Taxonomy" id="1184720"/>
    <lineage>
        <taxon>Bacteria</taxon>
        <taxon>Pseudomonadati</taxon>
        <taxon>Pseudomonadota</taxon>
        <taxon>Alphaproteobacteria</taxon>
        <taxon>Hyphomicrobiales</taxon>
        <taxon>Rhizobiaceae</taxon>
        <taxon>Rhizobium/Agrobacterium group</taxon>
        <taxon>Rhizobium</taxon>
    </lineage>
</organism>
<feature type="transmembrane region" description="Helical" evidence="4">
    <location>
        <begin position="174"/>
        <end position="198"/>
    </location>
</feature>
<dbReference type="InterPro" id="IPR020846">
    <property type="entry name" value="MFS_dom"/>
</dbReference>
<feature type="transmembrane region" description="Helical" evidence="4">
    <location>
        <begin position="115"/>
        <end position="137"/>
    </location>
</feature>
<dbReference type="PANTHER" id="PTHR11360:SF284">
    <property type="entry name" value="EG:103B4.3 PROTEIN-RELATED"/>
    <property type="match status" value="1"/>
</dbReference>
<reference evidence="6 7" key="1">
    <citation type="submission" date="2017-09" db="EMBL/GenBank/DDBJ databases">
        <title>Comparative genomics of rhizobia isolated from Phaseolus vulgaris in China.</title>
        <authorList>
            <person name="Tong W."/>
        </authorList>
    </citation>
    <scope>NUCLEOTIDE SEQUENCE [LARGE SCALE GENOMIC DNA]</scope>
    <source>
        <strain evidence="6 7">Y27</strain>
    </source>
</reference>
<evidence type="ECO:0000256" key="3">
    <source>
        <dbReference type="ARBA" id="ARBA00023136"/>
    </source>
</evidence>
<feature type="transmembrane region" description="Helical" evidence="4">
    <location>
        <begin position="229"/>
        <end position="249"/>
    </location>
</feature>
<dbReference type="Pfam" id="PF07690">
    <property type="entry name" value="MFS_1"/>
    <property type="match status" value="1"/>
</dbReference>
<evidence type="ECO:0000259" key="5">
    <source>
        <dbReference type="PROSITE" id="PS50850"/>
    </source>
</evidence>
<evidence type="ECO:0000256" key="1">
    <source>
        <dbReference type="ARBA" id="ARBA00022692"/>
    </source>
</evidence>